<sequence>MPQINKRSFSCLAALLFIGVLFLPEFAYAGGITEFANPLEQVVNTLSGPVGKIICVLMLILCAVGYWFTRGEELSGIVKVLFGVVFIMTIIAFAPTIVNRLFSFSGAML</sequence>
<dbReference type="EMBL" id="FPIW01000092">
    <property type="protein sequence ID" value="SFW73338.1"/>
    <property type="molecule type" value="Genomic_DNA"/>
</dbReference>
<evidence type="ECO:0000313" key="2">
    <source>
        <dbReference type="EMBL" id="SFW73338.1"/>
    </source>
</evidence>
<dbReference type="RefSeq" id="WP_072312556.1">
    <property type="nucleotide sequence ID" value="NZ_FPIW01000092.1"/>
</dbReference>
<proteinExistence type="predicted"/>
<feature type="transmembrane region" description="Helical" evidence="1">
    <location>
        <begin position="45"/>
        <end position="68"/>
    </location>
</feature>
<dbReference type="AlphaFoldDB" id="A0AA94HV90"/>
<feature type="transmembrane region" description="Helical" evidence="1">
    <location>
        <begin position="80"/>
        <end position="102"/>
    </location>
</feature>
<keyword evidence="1" id="KW-0472">Membrane</keyword>
<dbReference type="Proteomes" id="UP000182680">
    <property type="component" value="Unassembled WGS sequence"/>
</dbReference>
<keyword evidence="1" id="KW-0812">Transmembrane</keyword>
<comment type="caution">
    <text evidence="2">The sequence shown here is derived from an EMBL/GenBank/DDBJ whole genome shotgun (WGS) entry which is preliminary data.</text>
</comment>
<gene>
    <name evidence="2" type="ORF">SAMN02910291_02808</name>
</gene>
<name>A0AA94HV90_DESDE</name>
<organism evidence="2 3">
    <name type="scientific">Desulfovibrio desulfuricans</name>
    <dbReference type="NCBI Taxonomy" id="876"/>
    <lineage>
        <taxon>Bacteria</taxon>
        <taxon>Pseudomonadati</taxon>
        <taxon>Thermodesulfobacteriota</taxon>
        <taxon>Desulfovibrionia</taxon>
        <taxon>Desulfovibrionales</taxon>
        <taxon>Desulfovibrionaceae</taxon>
        <taxon>Desulfovibrio</taxon>
    </lineage>
</organism>
<accession>A0AA94HV90</accession>
<evidence type="ECO:0000313" key="3">
    <source>
        <dbReference type="Proteomes" id="UP000182680"/>
    </source>
</evidence>
<evidence type="ECO:0000256" key="1">
    <source>
        <dbReference type="SAM" id="Phobius"/>
    </source>
</evidence>
<keyword evidence="1" id="KW-1133">Transmembrane helix</keyword>
<dbReference type="InterPro" id="IPR007039">
    <property type="entry name" value="TrbC/VirB2"/>
</dbReference>
<dbReference type="Pfam" id="PF04956">
    <property type="entry name" value="TrbC"/>
    <property type="match status" value="1"/>
</dbReference>
<protein>
    <submittedName>
        <fullName evidence="2">TrbC/VIRB2 family protein</fullName>
    </submittedName>
</protein>
<reference evidence="3" key="1">
    <citation type="submission" date="2016-11" db="EMBL/GenBank/DDBJ databases">
        <authorList>
            <person name="Jaros S."/>
            <person name="Januszkiewicz K."/>
            <person name="Wedrychowicz H."/>
        </authorList>
    </citation>
    <scope>NUCLEOTIDE SEQUENCE [LARGE SCALE GENOMIC DNA]</scope>
    <source>
        <strain evidence="3">DSM 7057</strain>
    </source>
</reference>